<comment type="subcellular location">
    <subcellularLocation>
        <location evidence="9">Cell inner membrane</location>
        <topology evidence="9">Peripheral membrane protein</topology>
        <orientation evidence="9">Cytoplasmic side</orientation>
    </subcellularLocation>
</comment>
<reference evidence="11 12" key="1">
    <citation type="submission" date="2019-02" db="EMBL/GenBank/DDBJ databases">
        <authorList>
            <person name="Manzano-Marin A."/>
            <person name="Manzano-Marin A."/>
        </authorList>
    </citation>
    <scope>NUCLEOTIDE SEQUENCE [LARGE SCALE GENOMIC DNA]</scope>
    <source>
        <strain evidence="11 12">ErCikochiana</strain>
    </source>
</reference>
<dbReference type="EC" id="3.1.3.7" evidence="9"/>
<feature type="binding site" evidence="10">
    <location>
        <position position="64"/>
    </location>
    <ligand>
        <name>Mg(2+)</name>
        <dbReference type="ChEBI" id="CHEBI:18420"/>
        <label>1</label>
        <note>catalytic</note>
    </ligand>
</feature>
<feature type="binding site" evidence="9">
    <location>
        <position position="64"/>
    </location>
    <ligand>
        <name>Mg(2+)</name>
        <dbReference type="ChEBI" id="CHEBI:18420"/>
        <label>1</label>
    </ligand>
</feature>
<evidence type="ECO:0000256" key="5">
    <source>
        <dbReference type="ARBA" id="ARBA00022723"/>
    </source>
</evidence>
<feature type="binding site" evidence="9">
    <location>
        <position position="64"/>
    </location>
    <ligand>
        <name>substrate</name>
    </ligand>
</feature>
<dbReference type="PROSITE" id="PS00629">
    <property type="entry name" value="IMP_1"/>
    <property type="match status" value="1"/>
</dbReference>
<name>A0A451DAU4_9GAMM</name>
<dbReference type="InterPro" id="IPR020583">
    <property type="entry name" value="Inositol_monoP_metal-BS"/>
</dbReference>
<evidence type="ECO:0000256" key="2">
    <source>
        <dbReference type="ARBA" id="ARBA00005289"/>
    </source>
</evidence>
<keyword evidence="3 9" id="KW-1003">Cell membrane</keyword>
<keyword evidence="8 9" id="KW-0472">Membrane</keyword>
<feature type="binding site" evidence="9">
    <location>
        <position position="86"/>
    </location>
    <ligand>
        <name>Mg(2+)</name>
        <dbReference type="ChEBI" id="CHEBI:18420"/>
        <label>2</label>
    </ligand>
</feature>
<dbReference type="PANTHER" id="PTHR43028">
    <property type="entry name" value="3'(2'),5'-BISPHOSPHATE NUCLEOTIDASE 1"/>
    <property type="match status" value="1"/>
</dbReference>
<dbReference type="NCBIfam" id="NF008182">
    <property type="entry name" value="PRK10931.1"/>
    <property type="match status" value="1"/>
</dbReference>
<dbReference type="EMBL" id="LR217715">
    <property type="protein sequence ID" value="VFP83375.1"/>
    <property type="molecule type" value="Genomic_DNA"/>
</dbReference>
<dbReference type="NCBIfam" id="TIGR01331">
    <property type="entry name" value="bisphos_cysQ"/>
    <property type="match status" value="1"/>
</dbReference>
<dbReference type="GO" id="GO:0050427">
    <property type="term" value="P:3'-phosphoadenosine 5'-phosphosulfate metabolic process"/>
    <property type="evidence" value="ECO:0007669"/>
    <property type="project" value="TreeGrafter"/>
</dbReference>
<keyword evidence="5 9" id="KW-0479">Metal-binding</keyword>
<dbReference type="AlphaFoldDB" id="A0A451DAU4"/>
<comment type="similarity">
    <text evidence="2 9">Belongs to the inositol monophosphatase superfamily. CysQ family.</text>
</comment>
<dbReference type="GO" id="GO:0000287">
    <property type="term" value="F:magnesium ion binding"/>
    <property type="evidence" value="ECO:0007669"/>
    <property type="project" value="UniProtKB-UniRule"/>
</dbReference>
<feature type="binding site" evidence="9">
    <location>
        <position position="205"/>
    </location>
    <ligand>
        <name>Mg(2+)</name>
        <dbReference type="ChEBI" id="CHEBI:18420"/>
        <label>2</label>
    </ligand>
</feature>
<dbReference type="HAMAP" id="MF_02095">
    <property type="entry name" value="CysQ"/>
    <property type="match status" value="1"/>
</dbReference>
<feature type="binding site" evidence="10">
    <location>
        <position position="83"/>
    </location>
    <ligand>
        <name>Mg(2+)</name>
        <dbReference type="ChEBI" id="CHEBI:18420"/>
        <label>1</label>
        <note>catalytic</note>
    </ligand>
</feature>
<dbReference type="RefSeq" id="WP_157988813.1">
    <property type="nucleotide sequence ID" value="NZ_LR217715.1"/>
</dbReference>
<feature type="binding site" evidence="9">
    <location>
        <position position="83"/>
    </location>
    <ligand>
        <name>Mg(2+)</name>
        <dbReference type="ChEBI" id="CHEBI:18420"/>
        <label>1</label>
    </ligand>
</feature>
<evidence type="ECO:0000256" key="6">
    <source>
        <dbReference type="ARBA" id="ARBA00022801"/>
    </source>
</evidence>
<dbReference type="SUPFAM" id="SSF56655">
    <property type="entry name" value="Carbohydrate phosphatase"/>
    <property type="match status" value="1"/>
</dbReference>
<dbReference type="GO" id="GO:0005886">
    <property type="term" value="C:plasma membrane"/>
    <property type="evidence" value="ECO:0007669"/>
    <property type="project" value="UniProtKB-SubCell"/>
</dbReference>
<feature type="binding site" evidence="10">
    <location>
        <position position="85"/>
    </location>
    <ligand>
        <name>Mg(2+)</name>
        <dbReference type="ChEBI" id="CHEBI:18420"/>
        <label>1</label>
        <note>catalytic</note>
    </ligand>
</feature>
<feature type="binding site" evidence="10">
    <location>
        <position position="86"/>
    </location>
    <ligand>
        <name>Mg(2+)</name>
        <dbReference type="ChEBI" id="CHEBI:18420"/>
        <label>1</label>
        <note>catalytic</note>
    </ligand>
</feature>
<protein>
    <recommendedName>
        <fullName evidence="9">3'(2'),5'-bisphosphate nucleotidase CysQ</fullName>
        <ecNumber evidence="9">3.1.3.7</ecNumber>
    </recommendedName>
    <alternativeName>
        <fullName evidence="9">3'(2'),5-bisphosphonucleoside 3'(2')-phosphohydrolase</fullName>
    </alternativeName>
    <alternativeName>
        <fullName evidence="9">3'-phosphoadenosine 5'-phosphate phosphatase</fullName>
        <shortName evidence="9">PAP phosphatase</shortName>
    </alternativeName>
</protein>
<evidence type="ECO:0000256" key="10">
    <source>
        <dbReference type="PIRSR" id="PIRSR600760-2"/>
    </source>
</evidence>
<dbReference type="GO" id="GO:0008441">
    <property type="term" value="F:3'(2'),5'-bisphosphate nucleotidase activity"/>
    <property type="evidence" value="ECO:0007669"/>
    <property type="project" value="UniProtKB-UniRule"/>
</dbReference>
<feature type="binding site" evidence="9">
    <location>
        <position position="85"/>
    </location>
    <ligand>
        <name>Mg(2+)</name>
        <dbReference type="ChEBI" id="CHEBI:18420"/>
        <label>1</label>
    </ligand>
</feature>
<feature type="binding site" evidence="10">
    <location>
        <position position="205"/>
    </location>
    <ligand>
        <name>Mg(2+)</name>
        <dbReference type="ChEBI" id="CHEBI:18420"/>
        <label>1</label>
        <note>catalytic</note>
    </ligand>
</feature>
<keyword evidence="4 9" id="KW-0997">Cell inner membrane</keyword>
<dbReference type="Gene3D" id="3.30.540.10">
    <property type="entry name" value="Fructose-1,6-Bisphosphatase, subunit A, domain 1"/>
    <property type="match status" value="1"/>
</dbReference>
<comment type="catalytic activity">
    <reaction evidence="1 9">
        <text>adenosine 3',5'-bisphosphate + H2O = AMP + phosphate</text>
        <dbReference type="Rhea" id="RHEA:10040"/>
        <dbReference type="ChEBI" id="CHEBI:15377"/>
        <dbReference type="ChEBI" id="CHEBI:43474"/>
        <dbReference type="ChEBI" id="CHEBI:58343"/>
        <dbReference type="ChEBI" id="CHEBI:456215"/>
        <dbReference type="EC" id="3.1.3.7"/>
    </reaction>
</comment>
<dbReference type="FunFam" id="3.30.540.10:FF:000007">
    <property type="entry name" value="3'(2'),5'-bisphosphate nucleotidase CysQ"/>
    <property type="match status" value="1"/>
</dbReference>
<dbReference type="OrthoDB" id="9785695at2"/>
<feature type="binding site" evidence="9">
    <location>
        <begin position="85"/>
        <end position="88"/>
    </location>
    <ligand>
        <name>substrate</name>
    </ligand>
</feature>
<sequence length="246" mass="27253">MLRAVCDLARAAGLAITQVYNKKVPINIQQKPNDSIVTAADMIAHEIIISGLRVLTPSIPILSEEALLSWEIRKTWEKYWLVDPLDGTKEFIKRNGEFTVNIALIDQGKPVLGVVYAPILSIMYFATQKDAWKEDKGHHTKIYSKKIDPPTIVVSRSHMDSELTRYLTTIGTHQILTIGSSLKFCMVAEGKAQLYLRCGATNIWDTGAGHAIAVAAGAAVSDWQGQELDYVPKKSYLNPGFRVSII</sequence>
<evidence type="ECO:0000256" key="1">
    <source>
        <dbReference type="ARBA" id="ARBA00001625"/>
    </source>
</evidence>
<dbReference type="FunFam" id="3.40.190.80:FF:000005">
    <property type="entry name" value="3'(2'),5'-bisphosphate nucleotidase CysQ"/>
    <property type="match status" value="1"/>
</dbReference>
<organism evidence="11 12">
    <name type="scientific">Candidatus Erwinia haradaeae</name>
    <dbReference type="NCBI Taxonomy" id="1922217"/>
    <lineage>
        <taxon>Bacteria</taxon>
        <taxon>Pseudomonadati</taxon>
        <taxon>Pseudomonadota</taxon>
        <taxon>Gammaproteobacteria</taxon>
        <taxon>Enterobacterales</taxon>
        <taxon>Erwiniaceae</taxon>
        <taxon>Erwinia</taxon>
    </lineage>
</organism>
<gene>
    <name evidence="9 11" type="primary">cysQ</name>
    <name evidence="11" type="ORF">ERCIKOCA2762_630</name>
</gene>
<evidence type="ECO:0000256" key="3">
    <source>
        <dbReference type="ARBA" id="ARBA00022475"/>
    </source>
</evidence>
<evidence type="ECO:0000256" key="9">
    <source>
        <dbReference type="HAMAP-Rule" id="MF_02095"/>
    </source>
</evidence>
<evidence type="ECO:0000313" key="12">
    <source>
        <dbReference type="Proteomes" id="UP000294368"/>
    </source>
</evidence>
<dbReference type="InterPro" id="IPR000760">
    <property type="entry name" value="Inositol_monophosphatase-like"/>
</dbReference>
<dbReference type="PANTHER" id="PTHR43028:SF5">
    <property type="entry name" value="3'(2'),5'-BISPHOSPHATE NUCLEOTIDASE 1"/>
    <property type="match status" value="1"/>
</dbReference>
<dbReference type="InterPro" id="IPR050725">
    <property type="entry name" value="CysQ/Inositol_MonoPase"/>
</dbReference>
<proteinExistence type="inferred from homology"/>
<dbReference type="Gene3D" id="3.40.190.80">
    <property type="match status" value="1"/>
</dbReference>
<dbReference type="CDD" id="cd01638">
    <property type="entry name" value="CysQ"/>
    <property type="match status" value="1"/>
</dbReference>
<evidence type="ECO:0000256" key="7">
    <source>
        <dbReference type="ARBA" id="ARBA00022842"/>
    </source>
</evidence>
<comment type="cofactor">
    <cofactor evidence="9 10">
        <name>Mg(2+)</name>
        <dbReference type="ChEBI" id="CHEBI:18420"/>
    </cofactor>
</comment>
<comment type="function">
    <text evidence="9">Converts adenosine-3',5'-bisphosphate (PAP) to AMP.</text>
</comment>
<evidence type="ECO:0000313" key="11">
    <source>
        <dbReference type="EMBL" id="VFP83375.1"/>
    </source>
</evidence>
<evidence type="ECO:0000256" key="4">
    <source>
        <dbReference type="ARBA" id="ARBA00022519"/>
    </source>
</evidence>
<feature type="binding site" evidence="9">
    <location>
        <position position="83"/>
    </location>
    <ligand>
        <name>Mg(2+)</name>
        <dbReference type="ChEBI" id="CHEBI:18420"/>
        <label>2</label>
    </ligand>
</feature>
<feature type="binding site" evidence="9">
    <location>
        <position position="205"/>
    </location>
    <ligand>
        <name>substrate</name>
    </ligand>
</feature>
<dbReference type="InterPro" id="IPR006240">
    <property type="entry name" value="CysQ"/>
</dbReference>
<keyword evidence="6 9" id="KW-0378">Hydrolase</keyword>
<dbReference type="Proteomes" id="UP000294368">
    <property type="component" value="Chromosome"/>
</dbReference>
<dbReference type="Pfam" id="PF00459">
    <property type="entry name" value="Inositol_P"/>
    <property type="match status" value="1"/>
</dbReference>
<dbReference type="GO" id="GO:0000103">
    <property type="term" value="P:sulfate assimilation"/>
    <property type="evidence" value="ECO:0007669"/>
    <property type="project" value="TreeGrafter"/>
</dbReference>
<keyword evidence="7 9" id="KW-0460">Magnesium</keyword>
<accession>A0A451DAU4</accession>
<evidence type="ECO:0000256" key="8">
    <source>
        <dbReference type="ARBA" id="ARBA00023136"/>
    </source>
</evidence>